<organism evidence="1 2">
    <name type="scientific">Swingsia samuiensis</name>
    <dbReference type="NCBI Taxonomy" id="1293412"/>
    <lineage>
        <taxon>Bacteria</taxon>
        <taxon>Pseudomonadati</taxon>
        <taxon>Pseudomonadota</taxon>
        <taxon>Alphaproteobacteria</taxon>
        <taxon>Acetobacterales</taxon>
        <taxon>Acetobacteraceae</taxon>
        <taxon>Swingsia</taxon>
    </lineage>
</organism>
<dbReference type="EMBL" id="CP038141">
    <property type="protein sequence ID" value="QDH16514.1"/>
    <property type="molecule type" value="Genomic_DNA"/>
</dbReference>
<reference evidence="1 2" key="1">
    <citation type="submission" date="2019-03" db="EMBL/GenBank/DDBJ databases">
        <title>The complete genome sequence of Swingsia samuiensis NBRC107927(T).</title>
        <authorList>
            <person name="Chua K.-O."/>
            <person name="Chan K.-G."/>
            <person name="See-Too W.-S."/>
        </authorList>
    </citation>
    <scope>NUCLEOTIDE SEQUENCE [LARGE SCALE GENOMIC DNA]</scope>
    <source>
        <strain evidence="1 2">AH83</strain>
    </source>
</reference>
<proteinExistence type="predicted"/>
<keyword evidence="2" id="KW-1185">Reference proteome</keyword>
<name>A0A4Y6UHK4_9PROT</name>
<gene>
    <name evidence="1" type="ORF">E3D00_02190</name>
</gene>
<dbReference type="OrthoDB" id="8451006at2"/>
<evidence type="ECO:0000313" key="1">
    <source>
        <dbReference type="EMBL" id="QDH16514.1"/>
    </source>
</evidence>
<dbReference type="KEGG" id="ssam:E3D00_02190"/>
<sequence length="68" mass="7643">MKWIVLALALTGCTSVQYVPCPVLVHYTKDDQARLASEIKKSPQPETIRWLGDYVGLRDQVRACSGHE</sequence>
<dbReference type="RefSeq" id="WP_141459545.1">
    <property type="nucleotide sequence ID" value="NZ_CP038141.1"/>
</dbReference>
<dbReference type="AlphaFoldDB" id="A0A4Y6UHK4"/>
<evidence type="ECO:0000313" key="2">
    <source>
        <dbReference type="Proteomes" id="UP000316313"/>
    </source>
</evidence>
<accession>A0A4Y6UHK4</accession>
<protein>
    <submittedName>
        <fullName evidence="1">Uncharacterized protein</fullName>
    </submittedName>
</protein>
<dbReference type="Proteomes" id="UP000316313">
    <property type="component" value="Chromosome"/>
</dbReference>